<name>A0A450WDH7_9GAMM</name>
<dbReference type="EMBL" id="CAADFA010000356">
    <property type="protein sequence ID" value="VFJ63892.1"/>
    <property type="molecule type" value="Genomic_DNA"/>
</dbReference>
<protein>
    <submittedName>
        <fullName evidence="5">Uncharacterized protein</fullName>
    </submittedName>
</protein>
<dbReference type="EMBL" id="CAADEZ010000354">
    <property type="protein sequence ID" value="VFJ64355.1"/>
    <property type="molecule type" value="Genomic_DNA"/>
</dbReference>
<reference evidence="5" key="1">
    <citation type="submission" date="2019-02" db="EMBL/GenBank/DDBJ databases">
        <authorList>
            <person name="Gruber-Vodicka R. H."/>
            <person name="Seah K. B. B."/>
        </authorList>
    </citation>
    <scope>NUCLEOTIDE SEQUENCE</scope>
    <source>
        <strain evidence="4">BECK_BZ163</strain>
        <strain evidence="5">BECK_BZ164</strain>
        <strain evidence="3">BECK_BZ165</strain>
    </source>
</reference>
<proteinExistence type="predicted"/>
<evidence type="ECO:0000256" key="1">
    <source>
        <dbReference type="SAM" id="MobiDB-lite"/>
    </source>
</evidence>
<feature type="compositionally biased region" description="Basic and acidic residues" evidence="1">
    <location>
        <begin position="113"/>
        <end position="125"/>
    </location>
</feature>
<keyword evidence="2" id="KW-0472">Membrane</keyword>
<dbReference type="EMBL" id="CAADFL010000356">
    <property type="protein sequence ID" value="VFK15129.1"/>
    <property type="molecule type" value="Genomic_DNA"/>
</dbReference>
<keyword evidence="2" id="KW-1133">Transmembrane helix</keyword>
<feature type="transmembrane region" description="Helical" evidence="2">
    <location>
        <begin position="16"/>
        <end position="38"/>
    </location>
</feature>
<gene>
    <name evidence="4" type="ORF">BECKFM1743A_GA0114220_103546</name>
    <name evidence="5" type="ORF">BECKFM1743B_GA0114221_103565</name>
    <name evidence="3" type="ORF">BECKFM1743C_GA0114222_103565</name>
</gene>
<sequence>MNENTFHITNLTLGDIGALIAVAGVLMAIISASVTIWYGRKALANPLRVTPETGGENPGAEQSAERICNAMAKTLAHQAREHAEELAARDTQYGERLACQERELAELAKTVETLRGDRTTRHPPETSRWMKTPSTSPT</sequence>
<organism evidence="5">
    <name type="scientific">Candidatus Kentrum sp. FM</name>
    <dbReference type="NCBI Taxonomy" id="2126340"/>
    <lineage>
        <taxon>Bacteria</taxon>
        <taxon>Pseudomonadati</taxon>
        <taxon>Pseudomonadota</taxon>
        <taxon>Gammaproteobacteria</taxon>
        <taxon>Candidatus Kentrum</taxon>
    </lineage>
</organism>
<evidence type="ECO:0000313" key="5">
    <source>
        <dbReference type="EMBL" id="VFK15129.1"/>
    </source>
</evidence>
<dbReference type="AlphaFoldDB" id="A0A450WDH7"/>
<evidence type="ECO:0000313" key="3">
    <source>
        <dbReference type="EMBL" id="VFJ63892.1"/>
    </source>
</evidence>
<keyword evidence="2" id="KW-0812">Transmembrane</keyword>
<accession>A0A450WDH7</accession>
<evidence type="ECO:0000256" key="2">
    <source>
        <dbReference type="SAM" id="Phobius"/>
    </source>
</evidence>
<evidence type="ECO:0000313" key="4">
    <source>
        <dbReference type="EMBL" id="VFJ64355.1"/>
    </source>
</evidence>
<feature type="region of interest" description="Disordered" evidence="1">
    <location>
        <begin position="113"/>
        <end position="138"/>
    </location>
</feature>